<dbReference type="Pfam" id="PF00005">
    <property type="entry name" value="ABC_tran"/>
    <property type="match status" value="1"/>
</dbReference>
<dbReference type="GO" id="GO:0016887">
    <property type="term" value="F:ATP hydrolysis activity"/>
    <property type="evidence" value="ECO:0007669"/>
    <property type="project" value="InterPro"/>
</dbReference>
<dbReference type="PROSITE" id="PS00211">
    <property type="entry name" value="ABC_TRANSPORTER_1"/>
    <property type="match status" value="1"/>
</dbReference>
<dbReference type="eggNOG" id="COG4608">
    <property type="taxonomic scope" value="Bacteria"/>
</dbReference>
<dbReference type="Gene3D" id="3.40.50.300">
    <property type="entry name" value="P-loop containing nucleotide triphosphate hydrolases"/>
    <property type="match status" value="1"/>
</dbReference>
<dbReference type="RefSeq" id="WP_021029861.1">
    <property type="nucleotide sequence ID" value="NZ_KI391953.1"/>
</dbReference>
<dbReference type="InterPro" id="IPR003593">
    <property type="entry name" value="AAA+_ATPase"/>
</dbReference>
<dbReference type="EMBL" id="ACZI02000001">
    <property type="protein sequence ID" value="ERG69368.1"/>
    <property type="molecule type" value="Genomic_DNA"/>
</dbReference>
<dbReference type="FunFam" id="3.40.50.300:FF:000016">
    <property type="entry name" value="Oligopeptide ABC transporter ATP-binding component"/>
    <property type="match status" value="1"/>
</dbReference>
<reference evidence="6 7" key="1">
    <citation type="journal article" date="2011" name="Stand. Genomic Sci.">
        <title>High quality draft genome sequence of Segniliparus rugosus CDC 945(T)= (ATCC BAA-974(T)).</title>
        <authorList>
            <person name="Earl A.M."/>
            <person name="Desjardins C.A."/>
            <person name="Fitzgerald M.G."/>
            <person name="Arachchi H.M."/>
            <person name="Zeng Q."/>
            <person name="Mehta T."/>
            <person name="Griggs A."/>
            <person name="Birren B.W."/>
            <person name="Toney N.C."/>
            <person name="Carr J."/>
            <person name="Posey J."/>
            <person name="Butler W.R."/>
        </authorList>
    </citation>
    <scope>NUCLEOTIDE SEQUENCE [LARGE SCALE GENOMIC DNA]</scope>
    <source>
        <strain evidence="7">ATCC BAA-974 / DSM 45345 / CCUG 50838 / CIP 108380 / JCM 13579 / CDC 945</strain>
    </source>
</reference>
<dbReference type="GO" id="GO:0005524">
    <property type="term" value="F:ATP binding"/>
    <property type="evidence" value="ECO:0007669"/>
    <property type="project" value="UniProtKB-KW"/>
</dbReference>
<evidence type="ECO:0000256" key="4">
    <source>
        <dbReference type="ARBA" id="ARBA00022840"/>
    </source>
</evidence>
<evidence type="ECO:0000313" key="6">
    <source>
        <dbReference type="EMBL" id="ERG69368.1"/>
    </source>
</evidence>
<dbReference type="AlphaFoldDB" id="U1N992"/>
<dbReference type="OrthoDB" id="8036461at2"/>
<keyword evidence="4" id="KW-0067">ATP-binding</keyword>
<dbReference type="PANTHER" id="PTHR43776">
    <property type="entry name" value="TRANSPORT ATP-BINDING PROTEIN"/>
    <property type="match status" value="1"/>
</dbReference>
<organism evidence="6 7">
    <name type="scientific">Segniliparus rugosus (strain ATCC BAA-974 / DSM 45345 / CCUG 50838 / CIP 108380 / JCM 13579 / CDC 945)</name>
    <dbReference type="NCBI Taxonomy" id="679197"/>
    <lineage>
        <taxon>Bacteria</taxon>
        <taxon>Bacillati</taxon>
        <taxon>Actinomycetota</taxon>
        <taxon>Actinomycetes</taxon>
        <taxon>Mycobacteriales</taxon>
        <taxon>Segniliparaceae</taxon>
        <taxon>Segniliparus</taxon>
    </lineage>
</organism>
<dbReference type="SUPFAM" id="SSF52540">
    <property type="entry name" value="P-loop containing nucleoside triphosphate hydrolases"/>
    <property type="match status" value="1"/>
</dbReference>
<dbReference type="GO" id="GO:0055085">
    <property type="term" value="P:transmembrane transport"/>
    <property type="evidence" value="ECO:0007669"/>
    <property type="project" value="UniProtKB-ARBA"/>
</dbReference>
<evidence type="ECO:0000256" key="3">
    <source>
        <dbReference type="ARBA" id="ARBA00022741"/>
    </source>
</evidence>
<keyword evidence="2" id="KW-0813">Transport</keyword>
<dbReference type="HOGENOM" id="CLU_000604_1_23_11"/>
<name>U1N992_SEGRC</name>
<dbReference type="InterPro" id="IPR003439">
    <property type="entry name" value="ABC_transporter-like_ATP-bd"/>
</dbReference>
<sequence>MQETTPDAPAENSPVAVIENLEVAYHGRAGARAVDGVSLTILPGETVGLVGESGSGKSTIARCVAGLQKPSGGRIEFLGRELGKGSARGRRESRASLGYVFQDPATCLNPRMTIGECVAEPLVVHQKLKKAELAAKVRALLDSVALPEGTEKRYPHELSGGQRQRVGLARALALAPKLVIADEPTSALDVSVQAKVLELFADLRAEHGFASLFITHDLAVVDQLCDRIVVLRAGKVVESGTRDQVLRDPQEEYTQKLIAAVPDPRPDWLRSAV</sequence>
<proteinExistence type="inferred from homology"/>
<dbReference type="PANTHER" id="PTHR43776:SF7">
    <property type="entry name" value="D,D-DIPEPTIDE TRANSPORT ATP-BINDING PROTEIN DDPF-RELATED"/>
    <property type="match status" value="1"/>
</dbReference>
<protein>
    <recommendedName>
        <fullName evidence="5">ABC transporter domain-containing protein</fullName>
    </recommendedName>
</protein>
<dbReference type="SMART" id="SM00382">
    <property type="entry name" value="AAA"/>
    <property type="match status" value="1"/>
</dbReference>
<dbReference type="STRING" id="679197.HMPREF9336_04064"/>
<evidence type="ECO:0000313" key="7">
    <source>
        <dbReference type="Proteomes" id="UP000004816"/>
    </source>
</evidence>
<dbReference type="InterPro" id="IPR050319">
    <property type="entry name" value="ABC_transp_ATP-bind"/>
</dbReference>
<keyword evidence="3" id="KW-0547">Nucleotide-binding</keyword>
<evidence type="ECO:0000259" key="5">
    <source>
        <dbReference type="PROSITE" id="PS50893"/>
    </source>
</evidence>
<accession>U1N992</accession>
<dbReference type="PROSITE" id="PS50893">
    <property type="entry name" value="ABC_TRANSPORTER_2"/>
    <property type="match status" value="1"/>
</dbReference>
<dbReference type="CDD" id="cd03257">
    <property type="entry name" value="ABC_NikE_OppD_transporters"/>
    <property type="match status" value="1"/>
</dbReference>
<evidence type="ECO:0000256" key="2">
    <source>
        <dbReference type="ARBA" id="ARBA00022448"/>
    </source>
</evidence>
<evidence type="ECO:0000256" key="1">
    <source>
        <dbReference type="ARBA" id="ARBA00005417"/>
    </source>
</evidence>
<comment type="caution">
    <text evidence="6">The sequence shown here is derived from an EMBL/GenBank/DDBJ whole genome shotgun (WGS) entry which is preliminary data.</text>
</comment>
<feature type="domain" description="ABC transporter" evidence="5">
    <location>
        <begin position="18"/>
        <end position="258"/>
    </location>
</feature>
<comment type="similarity">
    <text evidence="1">Belongs to the ABC transporter superfamily.</text>
</comment>
<dbReference type="InterPro" id="IPR017871">
    <property type="entry name" value="ABC_transporter-like_CS"/>
</dbReference>
<gene>
    <name evidence="6" type="ORF">HMPREF9336_04064</name>
</gene>
<dbReference type="InterPro" id="IPR027417">
    <property type="entry name" value="P-loop_NTPase"/>
</dbReference>
<keyword evidence="7" id="KW-1185">Reference proteome</keyword>
<dbReference type="Proteomes" id="UP000004816">
    <property type="component" value="Unassembled WGS sequence"/>
</dbReference>